<reference evidence="2" key="2">
    <citation type="submission" date="2020-09" db="EMBL/GenBank/DDBJ databases">
        <authorList>
            <person name="Sun Q."/>
            <person name="Zhou Y."/>
        </authorList>
    </citation>
    <scope>NUCLEOTIDE SEQUENCE</scope>
    <source>
        <strain evidence="2">CGMCC 1.12726</strain>
    </source>
</reference>
<dbReference type="PANTHER" id="PTHR38690">
    <property type="entry name" value="PROTEASE-RELATED"/>
    <property type="match status" value="1"/>
</dbReference>
<comment type="caution">
    <text evidence="2">The sequence shown here is derived from an EMBL/GenBank/DDBJ whole genome shotgun (WGS) entry which is preliminary data.</text>
</comment>
<organism evidence="2 3">
    <name type="scientific">Arenimonas maotaiensis</name>
    <dbReference type="NCBI Taxonomy" id="1446479"/>
    <lineage>
        <taxon>Bacteria</taxon>
        <taxon>Pseudomonadati</taxon>
        <taxon>Pseudomonadota</taxon>
        <taxon>Gammaproteobacteria</taxon>
        <taxon>Lysobacterales</taxon>
        <taxon>Lysobacteraceae</taxon>
        <taxon>Arenimonas</taxon>
    </lineage>
</organism>
<dbReference type="InterPro" id="IPR011836">
    <property type="entry name" value="YhdP"/>
</dbReference>
<dbReference type="NCBIfam" id="TIGR02099">
    <property type="entry name" value="YhdP family protein"/>
    <property type="match status" value="1"/>
</dbReference>
<evidence type="ECO:0000259" key="1">
    <source>
        <dbReference type="Pfam" id="PF13116"/>
    </source>
</evidence>
<dbReference type="RefSeq" id="WP_188447004.1">
    <property type="nucleotide sequence ID" value="NZ_BMFO01000001.1"/>
</dbReference>
<sequence length="1256" mass="136287">MPTRWRRTFRYTRRTLGYGVLVLLILAAVLVSAANLMLPFIEENPARVQAWLSKQVGQPVSFSGSETRWTRRGPRISLSGLKVGSGEAAVEIARAELLVAVYSGLLPDHPLTELKAKDLTLRLEQQPDDSWRLLGVPHGADSRTDALDVLSGFGELQVERSSLTVQAKGRAPVLFPRVDMRLRVQGDRLRLGLRAEAKRAAAPLLLVADLDRRAMSGRVWLGGERLQPAHWLAMMPEWRVPPLSSRSRLDLWAEVERRRVMRVRGRLQTEDLTLDGAPTRAFGLARETLYDRIEADWLWQRERTGWRLQAPAIVFRKGRASERIENLRLRSDGRRWHARVDGVALRPLSAVMPLGKGRLPRLEEWSRRVGLDGALTGIDAVGDTGSGQWRASGIARGVGFNPIGKAPGLRGVHAAFVADERGGSLRFRPDAVTLDWPMAFGAPVDSRFDGSLAWWRSGPDWVIGGRGLRWRGEGMDLDLDAQLQFMPGRKAPLLNLAARLAPFDFAVAKRFWPRHVMPKTTIAWLDMALEKGSVRDGQVLIAGDLADWPFAAKSGRFHATASVHAERFKFNREWPAAENAVMPVDFNGPGFAATGRAMFLGNPVEILPSGIAAFKQSELRVDVRTRSDFARLLPVLRDTPLKDRVGPAVLALQGGGPVEADVRMFFPLKQGPAGNRIEGDIAFRGADVRAPEWKLRLQDARGRARFDNGGFRAEQLAGRMLGQPVRLDLRVGDGHVRAAGNRVEALLAGEFPAETLLAYDAALADLRPVLKGRSAWRFAVSVPKAPEGDEAPVWLEAQSSLAGTAVLLPTPLAKPAGEATAFSLRTRLPVEQGVLEFRLGPEFRLLLRKPKNRPMAGVALFGAQTQGALPASGISVRGSAAEFDVPAWLALAKKAVGGDGLQGFDLAVSRFRLLGNDFGAVRLQKLPGDGVLNLRASGARLDGNLSVPDAKGAAIAARFGKVHFNGFGVPGKPATPDTALDLGDPAQLPPVNVVIDDLRFGELALGRAELQTAPSAQGLQIRRLNTRSAALSIDAGGQWQRIGGRDRTALQAEVSSPDLGKVLTAMRYAGVIKRGKSRAELNGVWDGAPVDFSLAAFRGSMALDIRDGQILGVDPGGGRVLGLISLAELPRRLTLDFRDFFNKGMAFSRITGRFDFAQGKAETRNLLIDAPAADIRISGSTDLVKEQFDQRVRVEPKAGGLLPVIGAVTAGPIGAAAGVVAQAVLDKPLKQGSAIEYRIRGPWAAPEVLKVEEGTP</sequence>
<dbReference type="EMBL" id="BMFO01000001">
    <property type="protein sequence ID" value="GGF84254.1"/>
    <property type="molecule type" value="Genomic_DNA"/>
</dbReference>
<evidence type="ECO:0000313" key="2">
    <source>
        <dbReference type="EMBL" id="GGF84254.1"/>
    </source>
</evidence>
<gene>
    <name evidence="2" type="ORF">GCM10010960_02950</name>
</gene>
<keyword evidence="3" id="KW-1185">Reference proteome</keyword>
<name>A0A917FIL3_9GAMM</name>
<dbReference type="PANTHER" id="PTHR38690:SF1">
    <property type="entry name" value="PROTEASE"/>
    <property type="match status" value="1"/>
</dbReference>
<dbReference type="AlphaFoldDB" id="A0A917FIL3"/>
<dbReference type="InterPro" id="IPR025263">
    <property type="entry name" value="YhdP_central"/>
</dbReference>
<reference evidence="2" key="1">
    <citation type="journal article" date="2014" name="Int. J. Syst. Evol. Microbiol.">
        <title>Complete genome sequence of Corynebacterium casei LMG S-19264T (=DSM 44701T), isolated from a smear-ripened cheese.</title>
        <authorList>
            <consortium name="US DOE Joint Genome Institute (JGI-PGF)"/>
            <person name="Walter F."/>
            <person name="Albersmeier A."/>
            <person name="Kalinowski J."/>
            <person name="Ruckert C."/>
        </authorList>
    </citation>
    <scope>NUCLEOTIDE SEQUENCE</scope>
    <source>
        <strain evidence="2">CGMCC 1.12726</strain>
    </source>
</reference>
<proteinExistence type="predicted"/>
<feature type="domain" description="YhdP central" evidence="1">
    <location>
        <begin position="19"/>
        <end position="1248"/>
    </location>
</feature>
<dbReference type="Proteomes" id="UP000632858">
    <property type="component" value="Unassembled WGS sequence"/>
</dbReference>
<dbReference type="Pfam" id="PF13116">
    <property type="entry name" value="YhdP"/>
    <property type="match status" value="1"/>
</dbReference>
<protein>
    <submittedName>
        <fullName evidence="2">DUF3971 domain-containing protein</fullName>
    </submittedName>
</protein>
<evidence type="ECO:0000313" key="3">
    <source>
        <dbReference type="Proteomes" id="UP000632858"/>
    </source>
</evidence>
<accession>A0A917FIL3</accession>